<evidence type="ECO:0000313" key="3">
    <source>
        <dbReference type="Proteomes" id="UP000245207"/>
    </source>
</evidence>
<organism evidence="2 3">
    <name type="scientific">Artemisia annua</name>
    <name type="common">Sweet wormwood</name>
    <dbReference type="NCBI Taxonomy" id="35608"/>
    <lineage>
        <taxon>Eukaryota</taxon>
        <taxon>Viridiplantae</taxon>
        <taxon>Streptophyta</taxon>
        <taxon>Embryophyta</taxon>
        <taxon>Tracheophyta</taxon>
        <taxon>Spermatophyta</taxon>
        <taxon>Magnoliopsida</taxon>
        <taxon>eudicotyledons</taxon>
        <taxon>Gunneridae</taxon>
        <taxon>Pentapetalae</taxon>
        <taxon>asterids</taxon>
        <taxon>campanulids</taxon>
        <taxon>Asterales</taxon>
        <taxon>Asteraceae</taxon>
        <taxon>Asteroideae</taxon>
        <taxon>Anthemideae</taxon>
        <taxon>Artemisiinae</taxon>
        <taxon>Artemisia</taxon>
    </lineage>
</organism>
<dbReference type="PANTHER" id="PTHR33710:SF71">
    <property type="entry name" value="ENDONUCLEASE_EXONUCLEASE_PHOSPHATASE DOMAIN-CONTAINING PROTEIN"/>
    <property type="match status" value="1"/>
</dbReference>
<dbReference type="SUPFAM" id="SSF56219">
    <property type="entry name" value="DNase I-like"/>
    <property type="match status" value="1"/>
</dbReference>
<sequence length="532" mass="60529">MVRIIGTRTMMIMVLSRHLRWTSLHMLTLSCMQILWLLINGWPHTLIMFRYVSYNTFCIGSSSVEFYCRPVGLCVNWFCWFCSGTGLWRCNFVFERGEGMYCNLLCTTKGRVASCAGHQLVVWVLRWLCTTGTDSNFCAGILFWFKQFQMRLMSNETTWITSLYMLSGAVSDALVMLSVGSYLDKLCLDLFCFTDSYYFSPIFKLSIYAFYGLYVYGDVWNSIGWSLWNPPCIQSTHVVLDQAVFISSLKGVNSTCSSPVAACEKPRDDGVLLRNSGHVTFKDPPSQQHVLSLVGTDLSKPNVDTSIIDTNVKEQDSASTSVLLPDKFQAICDQFDIRLNTRRRRPLWDNLGLHNQLVRNRPWCVLGDFYSSLNLVDKVEGSSVIDITMREFKECVDANELVDINRSGLQFTWTQKPGGLDGTLRKIDRVMANLGFLDSFAGAHAIFQPYRVSDHYPAILHIPTMLHMRDIAAAEPFIELLLIVIGGCYHYIIGSCCFSFMFLFMVIRIDVDMNVRVLHFLLLVMLSATGDR</sequence>
<keyword evidence="1" id="KW-1133">Transmembrane helix</keyword>
<reference evidence="2 3" key="1">
    <citation type="journal article" date="2018" name="Mol. Plant">
        <title>The genome of Artemisia annua provides insight into the evolution of Asteraceae family and artemisinin biosynthesis.</title>
        <authorList>
            <person name="Shen Q."/>
            <person name="Zhang L."/>
            <person name="Liao Z."/>
            <person name="Wang S."/>
            <person name="Yan T."/>
            <person name="Shi P."/>
            <person name="Liu M."/>
            <person name="Fu X."/>
            <person name="Pan Q."/>
            <person name="Wang Y."/>
            <person name="Lv Z."/>
            <person name="Lu X."/>
            <person name="Zhang F."/>
            <person name="Jiang W."/>
            <person name="Ma Y."/>
            <person name="Chen M."/>
            <person name="Hao X."/>
            <person name="Li L."/>
            <person name="Tang Y."/>
            <person name="Lv G."/>
            <person name="Zhou Y."/>
            <person name="Sun X."/>
            <person name="Brodelius P.E."/>
            <person name="Rose J.K.C."/>
            <person name="Tang K."/>
        </authorList>
    </citation>
    <scope>NUCLEOTIDE SEQUENCE [LARGE SCALE GENOMIC DNA]</scope>
    <source>
        <strain evidence="3">cv. Huhao1</strain>
        <tissue evidence="2">Leaf</tissue>
    </source>
</reference>
<proteinExistence type="predicted"/>
<protein>
    <submittedName>
        <fullName evidence="2">RNA-directed DNA polymerase, eukaryota, Reverse transcriptase zinc-binding domain protein</fullName>
    </submittedName>
</protein>
<keyword evidence="2" id="KW-0808">Transferase</keyword>
<comment type="caution">
    <text evidence="2">The sequence shown here is derived from an EMBL/GenBank/DDBJ whole genome shotgun (WGS) entry which is preliminary data.</text>
</comment>
<dbReference type="OrthoDB" id="1932741at2759"/>
<keyword evidence="1" id="KW-0812">Transmembrane</keyword>
<dbReference type="Proteomes" id="UP000245207">
    <property type="component" value="Unassembled WGS sequence"/>
</dbReference>
<evidence type="ECO:0000256" key="1">
    <source>
        <dbReference type="SAM" id="Phobius"/>
    </source>
</evidence>
<name>A0A2U1KX24_ARTAN</name>
<accession>A0A2U1KX24</accession>
<dbReference type="EMBL" id="PKPP01013183">
    <property type="protein sequence ID" value="PWA41280.1"/>
    <property type="molecule type" value="Genomic_DNA"/>
</dbReference>
<keyword evidence="2" id="KW-0695">RNA-directed DNA polymerase</keyword>
<feature type="transmembrane region" description="Helical" evidence="1">
    <location>
        <begin position="21"/>
        <end position="39"/>
    </location>
</feature>
<dbReference type="InterPro" id="IPR036691">
    <property type="entry name" value="Endo/exonu/phosph_ase_sf"/>
</dbReference>
<evidence type="ECO:0000313" key="2">
    <source>
        <dbReference type="EMBL" id="PWA41280.1"/>
    </source>
</evidence>
<gene>
    <name evidence="2" type="ORF">CTI12_AA555060</name>
</gene>
<keyword evidence="2" id="KW-0548">Nucleotidyltransferase</keyword>
<dbReference type="PROSITE" id="PS51257">
    <property type="entry name" value="PROKAR_LIPOPROTEIN"/>
    <property type="match status" value="1"/>
</dbReference>
<dbReference type="STRING" id="35608.A0A2U1KX24"/>
<keyword evidence="1" id="KW-0472">Membrane</keyword>
<feature type="transmembrane region" description="Helical" evidence="1">
    <location>
        <begin position="477"/>
        <end position="507"/>
    </location>
</feature>
<dbReference type="GO" id="GO:0003964">
    <property type="term" value="F:RNA-directed DNA polymerase activity"/>
    <property type="evidence" value="ECO:0007669"/>
    <property type="project" value="UniProtKB-KW"/>
</dbReference>
<dbReference type="AlphaFoldDB" id="A0A2U1KX24"/>
<dbReference type="Gene3D" id="3.60.10.10">
    <property type="entry name" value="Endonuclease/exonuclease/phosphatase"/>
    <property type="match status" value="1"/>
</dbReference>
<dbReference type="PANTHER" id="PTHR33710">
    <property type="entry name" value="BNAC02G09200D PROTEIN"/>
    <property type="match status" value="1"/>
</dbReference>
<keyword evidence="3" id="KW-1185">Reference proteome</keyword>